<protein>
    <recommendedName>
        <fullName evidence="2">TonB-dependent receptor</fullName>
    </recommendedName>
</protein>
<organism evidence="1">
    <name type="scientific">hydrothermal vent metagenome</name>
    <dbReference type="NCBI Taxonomy" id="652676"/>
    <lineage>
        <taxon>unclassified sequences</taxon>
        <taxon>metagenomes</taxon>
        <taxon>ecological metagenomes</taxon>
    </lineage>
</organism>
<accession>A0A3B0SBH3</accession>
<evidence type="ECO:0008006" key="2">
    <source>
        <dbReference type="Google" id="ProtNLM"/>
    </source>
</evidence>
<dbReference type="EMBL" id="UOEG01000201">
    <property type="protein sequence ID" value="VAW00082.1"/>
    <property type="molecule type" value="Genomic_DNA"/>
</dbReference>
<dbReference type="AlphaFoldDB" id="A0A3B0SBH3"/>
<name>A0A3B0SBH3_9ZZZZ</name>
<proteinExistence type="predicted"/>
<reference evidence="1" key="1">
    <citation type="submission" date="2018-06" db="EMBL/GenBank/DDBJ databases">
        <authorList>
            <person name="Zhirakovskaya E."/>
        </authorList>
    </citation>
    <scope>NUCLEOTIDE SEQUENCE</scope>
</reference>
<evidence type="ECO:0000313" key="1">
    <source>
        <dbReference type="EMBL" id="VAW00082.1"/>
    </source>
</evidence>
<sequence length="602" mass="64943">MAQDLGQLEPGSVLVLPIDVSQLSGDVVIEVDDIDVTEFASIVDGRLVLSPGAPLGGGQHQITVYLFQGDDYQVIASYSFTGSDQGTGGGSGVNIGVEATHELGGRTVNGDAEEILQSTGTVDLTTDDNSLTGGVDYIATSRSEDQINGKPVNIGTYFLEYTRSGGKVDFTGRLGHQSLSYDRALINNINRRGVSFLFNTPDDRLRFGVFSARAADALGVDNFTGLAHENDRMAGATLAWQPFSANDLRLSAQVYDGEGIPNGGITFGEGDGMSFGLEGSALNGRLRYGAFYAQTEFDEDAGGNLFVPLTGEALLTSLEFDVFGQDDGSRALTVGLGYEVVDETYYSLANPEQNVGAQTFLFSADYIADKLSLNLSADTQKTNQGGPGSDPTDRISRVSFNGYYDVQGQGFWETATIRFGTIVDWQDRLRTPFLAPPPEDYLDVNYYVGLDKYADTWSWSLDYDFIDSNNKSALNLDSTIHNLRASFDYAPNDRLTLNGSGEITYEKASADEWWKYDAGFGAQYAIVPDKWLFSVNANYTGTGEPFAENGGAFSSDLTWQFNPAAELVLSAAYNDGSYAGESGAGHDTIFGLLLRANTSIFK</sequence>
<gene>
    <name evidence="1" type="ORF">MNBD_ALPHA07-1930</name>
</gene>